<dbReference type="InterPro" id="IPR036188">
    <property type="entry name" value="FAD/NAD-bd_sf"/>
</dbReference>
<dbReference type="PANTHER" id="PTHR42877">
    <property type="entry name" value="L-ORNITHINE N(5)-MONOOXYGENASE-RELATED"/>
    <property type="match status" value="1"/>
</dbReference>
<protein>
    <submittedName>
        <fullName evidence="1">NAD(P)/FAD-dependent oxidoreductase</fullName>
    </submittedName>
</protein>
<proteinExistence type="predicted"/>
<dbReference type="Pfam" id="PF13738">
    <property type="entry name" value="Pyr_redox_3"/>
    <property type="match status" value="1"/>
</dbReference>
<dbReference type="EMBL" id="CP032568">
    <property type="protein sequence ID" value="AYF75319.1"/>
    <property type="molecule type" value="Genomic_DNA"/>
</dbReference>
<dbReference type="OrthoDB" id="5168853at2"/>
<dbReference type="Gene3D" id="3.50.50.60">
    <property type="entry name" value="FAD/NAD(P)-binding domain"/>
    <property type="match status" value="3"/>
</dbReference>
<dbReference type="SUPFAM" id="SSF51905">
    <property type="entry name" value="FAD/NAD(P)-binding domain"/>
    <property type="match status" value="2"/>
</dbReference>
<organism evidence="1 2">
    <name type="scientific">Nocardia yunnanensis</name>
    <dbReference type="NCBI Taxonomy" id="2382165"/>
    <lineage>
        <taxon>Bacteria</taxon>
        <taxon>Bacillati</taxon>
        <taxon>Actinomycetota</taxon>
        <taxon>Actinomycetes</taxon>
        <taxon>Mycobacteriales</taxon>
        <taxon>Nocardiaceae</taxon>
        <taxon>Nocardia</taxon>
    </lineage>
</organism>
<gene>
    <name evidence="1" type="ORF">D7D52_17190</name>
</gene>
<dbReference type="AlphaFoldDB" id="A0A386ZFP3"/>
<dbReference type="Proteomes" id="UP000267164">
    <property type="component" value="Chromosome"/>
</dbReference>
<reference evidence="1 2" key="1">
    <citation type="submission" date="2018-09" db="EMBL/GenBank/DDBJ databases">
        <title>Nocardia yunnanensis sp. nov., an actinomycete isolated from a soil sample.</title>
        <authorList>
            <person name="Zhang J."/>
        </authorList>
    </citation>
    <scope>NUCLEOTIDE SEQUENCE [LARGE SCALE GENOMIC DNA]</scope>
    <source>
        <strain evidence="1 2">CFHS0054</strain>
    </source>
</reference>
<dbReference type="InterPro" id="IPR051209">
    <property type="entry name" value="FAD-bind_Monooxygenase_sf"/>
</dbReference>
<sequence length="513" mass="57045">MTPTTPTRATTDAPTRVTVAVIGAGFGGLCAAITLLDKRITDFVVLEREADVGGTWLVNDYPGAQCDIPAITYSYSFAPNPNWSRIYPLQAELQAYLRDCAERFGVLGHIRFGRTVQQSRWDEHTRHWILHTDTGTVEAQFVIAGYGPFSAPSVPDIPGRDTFAGTAFHSAAWNHDHDLTGRRVAVIGTGASAVQFIPRIQPQAEKLTVFQRTPIWIAPHPDRPTTAALRALWRIPGAMRLSRASLGAVFEALVPSLVKWPATLVALEQTARRHLRRQVRDPLLRDKLTPTYRFGCKRPTFSNTYYPALTQPNTTVVTDSIARIVADGILTTDGVLHHVDTIIYGTGFHVARNPFADTVIGTSGRTLTELWAPTDPQAYLGTAVHGLPNMFLILGPNSAPYNSTVITIEDQVGYIIDTLHTAIEQRIDRIEVRAEVQRDFNTELDHKLATSVWATGGCHSYYIGNRGRVIAWWPGFATDYARRTRHVDLHHYRLGHRRTRHCPPVTIEQPTTS</sequence>
<evidence type="ECO:0000313" key="2">
    <source>
        <dbReference type="Proteomes" id="UP000267164"/>
    </source>
</evidence>
<name>A0A386ZFP3_9NOCA</name>
<accession>A0A386ZFP3</accession>
<dbReference type="PANTHER" id="PTHR42877:SF4">
    <property type="entry name" value="FAD_NAD(P)-BINDING DOMAIN-CONTAINING PROTEIN-RELATED"/>
    <property type="match status" value="1"/>
</dbReference>
<evidence type="ECO:0000313" key="1">
    <source>
        <dbReference type="EMBL" id="AYF75319.1"/>
    </source>
</evidence>
<keyword evidence="2" id="KW-1185">Reference proteome</keyword>
<dbReference type="KEGG" id="nyu:D7D52_17190"/>